<dbReference type="EMBL" id="AUZX01005563">
    <property type="protein sequence ID" value="EQD67342.1"/>
    <property type="molecule type" value="Genomic_DNA"/>
</dbReference>
<sequence>MIWLHVLQRTNRLRARFLALVTPLAVVDALPADAMYWAPPPKSATAPLAALMATGFGMAGPLQRVLLTRAALSFVEGHHDAALAQACSVAQRWRALRRGSNDAVVDAAGLSCSAQALQLMTQMAARLPANTPLPAPCATAMAPLSDAGLALCPVASREVAWQSQAMFDIQHKADTLRRWDHPGTVLVSAMLIDARSTARGIERAYAWACAPDLPQRLRAGHFAAPRLPASAARGAQCIGNIVGCANLHALVQRAPLRANIQRRETFLVQQAALLQWLWLRAHAPGRTPAWPDVYAHMPASLTLPLDRLRLDGNVLVLHTPQAAQPQWRLPLPTITVAQRPAPR</sequence>
<evidence type="ECO:0000313" key="2">
    <source>
        <dbReference type="EMBL" id="EQD67342.1"/>
    </source>
</evidence>
<dbReference type="EMBL" id="AUZZ01002420">
    <property type="protein sequence ID" value="EQD60566.1"/>
    <property type="molecule type" value="Genomic_DNA"/>
</dbReference>
<organism evidence="2">
    <name type="scientific">mine drainage metagenome</name>
    <dbReference type="NCBI Taxonomy" id="410659"/>
    <lineage>
        <taxon>unclassified sequences</taxon>
        <taxon>metagenomes</taxon>
        <taxon>ecological metagenomes</taxon>
    </lineage>
</organism>
<comment type="caution">
    <text evidence="2">The sequence shown here is derived from an EMBL/GenBank/DDBJ whole genome shotgun (WGS) entry which is preliminary data.</text>
</comment>
<reference evidence="2" key="1">
    <citation type="submission" date="2013-08" db="EMBL/GenBank/DDBJ databases">
        <authorList>
            <person name="Mendez C."/>
            <person name="Richter M."/>
            <person name="Ferrer M."/>
            <person name="Sanchez J."/>
        </authorList>
    </citation>
    <scope>NUCLEOTIDE SEQUENCE</scope>
</reference>
<reference evidence="2" key="2">
    <citation type="journal article" date="2014" name="ISME J.">
        <title>Microbial stratification in low pH oxic and suboxic macroscopic growths along an acid mine drainage.</title>
        <authorList>
            <person name="Mendez-Garcia C."/>
            <person name="Mesa V."/>
            <person name="Sprenger R.R."/>
            <person name="Richter M."/>
            <person name="Diez M.S."/>
            <person name="Solano J."/>
            <person name="Bargiela R."/>
            <person name="Golyshina O.V."/>
            <person name="Manteca A."/>
            <person name="Ramos J.L."/>
            <person name="Gallego J.R."/>
            <person name="Llorente I."/>
            <person name="Martins Dos Santos V.A."/>
            <person name="Jensen O.N."/>
            <person name="Pelaez A.I."/>
            <person name="Sanchez J."/>
            <person name="Ferrer M."/>
        </authorList>
    </citation>
    <scope>NUCLEOTIDE SEQUENCE</scope>
</reference>
<proteinExistence type="predicted"/>
<name>T1BBU1_9ZZZZ</name>
<dbReference type="AlphaFoldDB" id="T1BBU1"/>
<evidence type="ECO:0000313" key="1">
    <source>
        <dbReference type="EMBL" id="EQD60566.1"/>
    </source>
</evidence>
<accession>T1BBU1</accession>
<protein>
    <submittedName>
        <fullName evidence="2">Uncharacterized protein</fullName>
    </submittedName>
</protein>
<gene>
    <name evidence="2" type="ORF">B1A_07746</name>
    <name evidence="1" type="ORF">B2A_03625</name>
</gene>